<accession>A0AAE1T8U6</accession>
<sequence length="125" mass="13806">MVRTTRLTHGVDNEGKLGISISKDLPGVAGKALKANIATLGPLVLPISEQLLFLANNMAVLNEVERNLNLTKWQMEPSRMTLYRYSNTSSSSIWYELAYAEAKGESRKVTAFGRLHLERVSSVAV</sequence>
<keyword evidence="1" id="KW-0012">Acyltransferase</keyword>
<reference evidence="5" key="1">
    <citation type="submission" date="2020-06" db="EMBL/GenBank/DDBJ databases">
        <authorList>
            <person name="Li T."/>
            <person name="Hu X."/>
            <person name="Zhang T."/>
            <person name="Song X."/>
            <person name="Zhang H."/>
            <person name="Dai N."/>
            <person name="Sheng W."/>
            <person name="Hou X."/>
            <person name="Wei L."/>
        </authorList>
    </citation>
    <scope>NUCLEOTIDE SEQUENCE</scope>
    <source>
        <strain evidence="5">K16</strain>
        <tissue evidence="5">Leaf</tissue>
    </source>
</reference>
<comment type="catalytic activity">
    <reaction evidence="2">
        <text>a very-long-chain acyl-CoA + malonyl-CoA + H(+) = a very-long-chain 3-oxoacyl-CoA + CO2 + CoA</text>
        <dbReference type="Rhea" id="RHEA:32727"/>
        <dbReference type="ChEBI" id="CHEBI:15378"/>
        <dbReference type="ChEBI" id="CHEBI:16526"/>
        <dbReference type="ChEBI" id="CHEBI:57287"/>
        <dbReference type="ChEBI" id="CHEBI:57384"/>
        <dbReference type="ChEBI" id="CHEBI:90725"/>
        <dbReference type="ChEBI" id="CHEBI:90736"/>
        <dbReference type="EC" id="2.3.1.199"/>
    </reaction>
</comment>
<organism evidence="5 6">
    <name type="scientific">Sesamum angolense</name>
    <dbReference type="NCBI Taxonomy" id="2727404"/>
    <lineage>
        <taxon>Eukaryota</taxon>
        <taxon>Viridiplantae</taxon>
        <taxon>Streptophyta</taxon>
        <taxon>Embryophyta</taxon>
        <taxon>Tracheophyta</taxon>
        <taxon>Spermatophyta</taxon>
        <taxon>Magnoliopsida</taxon>
        <taxon>eudicotyledons</taxon>
        <taxon>Gunneridae</taxon>
        <taxon>Pentapetalae</taxon>
        <taxon>asterids</taxon>
        <taxon>lamiids</taxon>
        <taxon>Lamiales</taxon>
        <taxon>Pedaliaceae</taxon>
        <taxon>Sesamum</taxon>
    </lineage>
</organism>
<dbReference type="Proteomes" id="UP001289374">
    <property type="component" value="Unassembled WGS sequence"/>
</dbReference>
<evidence type="ECO:0000313" key="5">
    <source>
        <dbReference type="EMBL" id="KAK4383615.1"/>
    </source>
</evidence>
<dbReference type="GO" id="GO:0009922">
    <property type="term" value="F:fatty acid elongase activity"/>
    <property type="evidence" value="ECO:0007669"/>
    <property type="project" value="UniProtKB-EC"/>
</dbReference>
<evidence type="ECO:0000259" key="3">
    <source>
        <dbReference type="Pfam" id="PF02797"/>
    </source>
</evidence>
<evidence type="ECO:0000256" key="1">
    <source>
        <dbReference type="ARBA" id="ARBA00023315"/>
    </source>
</evidence>
<gene>
    <name evidence="5" type="ORF">Sango_2758300</name>
</gene>
<dbReference type="Pfam" id="PF02797">
    <property type="entry name" value="Chal_sti_synt_C"/>
    <property type="match status" value="1"/>
</dbReference>
<feature type="domain" description="Chalcone/stilbene synthase C-terminal" evidence="3">
    <location>
        <begin position="57"/>
        <end position="103"/>
    </location>
</feature>
<keyword evidence="1" id="KW-0808">Transferase</keyword>
<keyword evidence="6" id="KW-1185">Reference proteome</keyword>
<dbReference type="InterPro" id="IPR016039">
    <property type="entry name" value="Thiolase-like"/>
</dbReference>
<comment type="caution">
    <text evidence="5">The sequence shown here is derived from an EMBL/GenBank/DDBJ whole genome shotgun (WGS) entry which is preliminary data.</text>
</comment>
<dbReference type="GO" id="GO:0016020">
    <property type="term" value="C:membrane"/>
    <property type="evidence" value="ECO:0007669"/>
    <property type="project" value="InterPro"/>
</dbReference>
<dbReference type="InterPro" id="IPR012328">
    <property type="entry name" value="Chalcone/stilbene_synt_C"/>
</dbReference>
<evidence type="ECO:0000259" key="4">
    <source>
        <dbReference type="Pfam" id="PF08392"/>
    </source>
</evidence>
<dbReference type="GO" id="GO:0006633">
    <property type="term" value="P:fatty acid biosynthetic process"/>
    <property type="evidence" value="ECO:0007669"/>
    <property type="project" value="InterPro"/>
</dbReference>
<dbReference type="PANTHER" id="PTHR31561">
    <property type="entry name" value="3-KETOACYL-COA SYNTHASE"/>
    <property type="match status" value="1"/>
</dbReference>
<reference evidence="5" key="2">
    <citation type="journal article" date="2024" name="Plant">
        <title>Genomic evolution and insights into agronomic trait innovations of Sesamum species.</title>
        <authorList>
            <person name="Miao H."/>
            <person name="Wang L."/>
            <person name="Qu L."/>
            <person name="Liu H."/>
            <person name="Sun Y."/>
            <person name="Le M."/>
            <person name="Wang Q."/>
            <person name="Wei S."/>
            <person name="Zheng Y."/>
            <person name="Lin W."/>
            <person name="Duan Y."/>
            <person name="Cao H."/>
            <person name="Xiong S."/>
            <person name="Wang X."/>
            <person name="Wei L."/>
            <person name="Li C."/>
            <person name="Ma Q."/>
            <person name="Ju M."/>
            <person name="Zhao R."/>
            <person name="Li G."/>
            <person name="Mu C."/>
            <person name="Tian Q."/>
            <person name="Mei H."/>
            <person name="Zhang T."/>
            <person name="Gao T."/>
            <person name="Zhang H."/>
        </authorList>
    </citation>
    <scope>NUCLEOTIDE SEQUENCE</scope>
    <source>
        <strain evidence="5">K16</strain>
    </source>
</reference>
<name>A0AAE1T8U6_9LAMI</name>
<dbReference type="EMBL" id="JACGWL010000541">
    <property type="protein sequence ID" value="KAK4383615.1"/>
    <property type="molecule type" value="Genomic_DNA"/>
</dbReference>
<dbReference type="Gene3D" id="3.40.47.10">
    <property type="match status" value="1"/>
</dbReference>
<dbReference type="Pfam" id="PF08392">
    <property type="entry name" value="FAE1_CUT1_RppA"/>
    <property type="match status" value="1"/>
</dbReference>
<dbReference type="AlphaFoldDB" id="A0AAE1T8U6"/>
<dbReference type="InterPro" id="IPR012392">
    <property type="entry name" value="3-ktacl-CoA_syn"/>
</dbReference>
<evidence type="ECO:0000256" key="2">
    <source>
        <dbReference type="ARBA" id="ARBA00047375"/>
    </source>
</evidence>
<protein>
    <submittedName>
        <fullName evidence="5">3-ketoacyl-CoA synthase 11</fullName>
    </submittedName>
</protein>
<dbReference type="SUPFAM" id="SSF53901">
    <property type="entry name" value="Thiolase-like"/>
    <property type="match status" value="1"/>
</dbReference>
<feature type="domain" description="FAE" evidence="4">
    <location>
        <begin position="8"/>
        <end position="56"/>
    </location>
</feature>
<proteinExistence type="predicted"/>
<evidence type="ECO:0000313" key="6">
    <source>
        <dbReference type="Proteomes" id="UP001289374"/>
    </source>
</evidence>
<dbReference type="InterPro" id="IPR013601">
    <property type="entry name" value="FAE1_typ3_polyketide_synth"/>
</dbReference>